<accession>A0A7X2LXX1</accession>
<feature type="signal peptide" evidence="1">
    <location>
        <begin position="1"/>
        <end position="21"/>
    </location>
</feature>
<reference evidence="2 3" key="1">
    <citation type="submission" date="2019-11" db="EMBL/GenBank/DDBJ databases">
        <title>Novel species isolated from a subtropical stream in China.</title>
        <authorList>
            <person name="Lu H."/>
        </authorList>
    </citation>
    <scope>NUCLEOTIDE SEQUENCE [LARGE SCALE GENOMIC DNA]</scope>
    <source>
        <strain evidence="2 3">FT92W</strain>
    </source>
</reference>
<evidence type="ECO:0000256" key="1">
    <source>
        <dbReference type="SAM" id="SignalP"/>
    </source>
</evidence>
<keyword evidence="3" id="KW-1185">Reference proteome</keyword>
<dbReference type="RefSeq" id="WP_154381829.1">
    <property type="nucleotide sequence ID" value="NZ_WKJJ01000031.1"/>
</dbReference>
<dbReference type="EMBL" id="WKJJ01000031">
    <property type="protein sequence ID" value="MRV76379.1"/>
    <property type="molecule type" value="Genomic_DNA"/>
</dbReference>
<comment type="caution">
    <text evidence="2">The sequence shown here is derived from an EMBL/GenBank/DDBJ whole genome shotgun (WGS) entry which is preliminary data.</text>
</comment>
<feature type="chain" id="PRO_5031445936" evidence="1">
    <location>
        <begin position="22"/>
        <end position="205"/>
    </location>
</feature>
<evidence type="ECO:0000313" key="3">
    <source>
        <dbReference type="Proteomes" id="UP000446768"/>
    </source>
</evidence>
<proteinExistence type="predicted"/>
<keyword evidence="1" id="KW-0732">Signal</keyword>
<name>A0A7X2LXX1_9BURK</name>
<organism evidence="2 3">
    <name type="scientific">Pseudoduganella rivuli</name>
    <dbReference type="NCBI Taxonomy" id="2666085"/>
    <lineage>
        <taxon>Bacteria</taxon>
        <taxon>Pseudomonadati</taxon>
        <taxon>Pseudomonadota</taxon>
        <taxon>Betaproteobacteria</taxon>
        <taxon>Burkholderiales</taxon>
        <taxon>Oxalobacteraceae</taxon>
        <taxon>Telluria group</taxon>
        <taxon>Pseudoduganella</taxon>
    </lineage>
</organism>
<protein>
    <submittedName>
        <fullName evidence="2">Uncharacterized protein</fullName>
    </submittedName>
</protein>
<dbReference type="Proteomes" id="UP000446768">
    <property type="component" value="Unassembled WGS sequence"/>
</dbReference>
<evidence type="ECO:0000313" key="2">
    <source>
        <dbReference type="EMBL" id="MRV76379.1"/>
    </source>
</evidence>
<sequence length="205" mass="22320">MKRLLALLAMGTAIAMAPAMAQERATDPLGGLAHCFDDGEFRVASSARLPANKQFREVQTRNGAAKVSTVDGYRLMLHKDSRAPLVNLKVEKSADGQFEQDRAAVLAYMEMFSDTRGEGANPLEVTRQDGVEVMALNQAGIDGGGPLSFYSFAHQESGVIGTAYILAQPPAMREFRNYAEYASLRDRFVGKLVHCMAQQPLPPRG</sequence>
<dbReference type="AlphaFoldDB" id="A0A7X2LXX1"/>
<gene>
    <name evidence="2" type="ORF">GJ700_32180</name>
</gene>